<evidence type="ECO:0000256" key="3">
    <source>
        <dbReference type="ARBA" id="ARBA00023163"/>
    </source>
</evidence>
<evidence type="ECO:0000259" key="5">
    <source>
        <dbReference type="PROSITE" id="PS50977"/>
    </source>
</evidence>
<dbReference type="InterPro" id="IPR050109">
    <property type="entry name" value="HTH-type_TetR-like_transc_reg"/>
</dbReference>
<name>A0A5S9ILN8_UABAM</name>
<evidence type="ECO:0000313" key="7">
    <source>
        <dbReference type="Proteomes" id="UP000326354"/>
    </source>
</evidence>
<dbReference type="Gene3D" id="1.10.357.10">
    <property type="entry name" value="Tetracycline Repressor, domain 2"/>
    <property type="match status" value="1"/>
</dbReference>
<gene>
    <name evidence="6" type="ORF">UABAM_02079</name>
</gene>
<proteinExistence type="predicted"/>
<dbReference type="AlphaFoldDB" id="A0A5S9ILN8"/>
<dbReference type="InterPro" id="IPR009057">
    <property type="entry name" value="Homeodomain-like_sf"/>
</dbReference>
<dbReference type="PANTHER" id="PTHR30055">
    <property type="entry name" value="HTH-TYPE TRANSCRIPTIONAL REGULATOR RUTR"/>
    <property type="match status" value="1"/>
</dbReference>
<dbReference type="GO" id="GO:0000976">
    <property type="term" value="F:transcription cis-regulatory region binding"/>
    <property type="evidence" value="ECO:0007669"/>
    <property type="project" value="TreeGrafter"/>
</dbReference>
<keyword evidence="2 4" id="KW-0238">DNA-binding</keyword>
<dbReference type="RefSeq" id="WP_151967914.1">
    <property type="nucleotide sequence ID" value="NZ_AP019860.1"/>
</dbReference>
<dbReference type="InterPro" id="IPR001647">
    <property type="entry name" value="HTH_TetR"/>
</dbReference>
<keyword evidence="3" id="KW-0804">Transcription</keyword>
<protein>
    <submittedName>
        <fullName evidence="6">TetR family transcriptional regulator</fullName>
    </submittedName>
</protein>
<dbReference type="KEGG" id="uam:UABAM_02079"/>
<dbReference type="Pfam" id="PF00440">
    <property type="entry name" value="TetR_N"/>
    <property type="match status" value="1"/>
</dbReference>
<dbReference type="PROSITE" id="PS50977">
    <property type="entry name" value="HTH_TETR_2"/>
    <property type="match status" value="1"/>
</dbReference>
<dbReference type="OrthoDB" id="268339at2"/>
<dbReference type="SUPFAM" id="SSF46689">
    <property type="entry name" value="Homeodomain-like"/>
    <property type="match status" value="1"/>
</dbReference>
<keyword evidence="1" id="KW-0805">Transcription regulation</keyword>
<organism evidence="6 7">
    <name type="scientific">Uabimicrobium amorphum</name>
    <dbReference type="NCBI Taxonomy" id="2596890"/>
    <lineage>
        <taxon>Bacteria</taxon>
        <taxon>Pseudomonadati</taxon>
        <taxon>Planctomycetota</taxon>
        <taxon>Candidatus Uabimicrobiia</taxon>
        <taxon>Candidatus Uabimicrobiales</taxon>
        <taxon>Candidatus Uabimicrobiaceae</taxon>
        <taxon>Candidatus Uabimicrobium</taxon>
    </lineage>
</organism>
<evidence type="ECO:0000256" key="1">
    <source>
        <dbReference type="ARBA" id="ARBA00023015"/>
    </source>
</evidence>
<dbReference type="EMBL" id="AP019860">
    <property type="protein sequence ID" value="BBM83726.1"/>
    <property type="molecule type" value="Genomic_DNA"/>
</dbReference>
<evidence type="ECO:0000256" key="2">
    <source>
        <dbReference type="ARBA" id="ARBA00023125"/>
    </source>
</evidence>
<sequence>MAKELKRKQLLDAAASILTKNPGATMDKIATHAGVGRMTLYRYFPSREDLIRELTLESIKETNIAIQPIYDDGLSSEEALRKTLDNIIPLGDRFHFLIYESMHYKDREIEKAHEEQIEELYKFMEVLRKDDLISMDATWALYVFDALIWAAWSAIEEGDVARKKASGLVLQTFLSGLQTP</sequence>
<evidence type="ECO:0000256" key="4">
    <source>
        <dbReference type="PROSITE-ProRule" id="PRU00335"/>
    </source>
</evidence>
<accession>A0A5S9ILN8</accession>
<feature type="DNA-binding region" description="H-T-H motif" evidence="4">
    <location>
        <begin position="25"/>
        <end position="44"/>
    </location>
</feature>
<dbReference type="GO" id="GO:0003700">
    <property type="term" value="F:DNA-binding transcription factor activity"/>
    <property type="evidence" value="ECO:0007669"/>
    <property type="project" value="TreeGrafter"/>
</dbReference>
<reference evidence="6 7" key="1">
    <citation type="submission" date="2019-08" db="EMBL/GenBank/DDBJ databases">
        <title>Complete genome sequence of Candidatus Uab amorphum.</title>
        <authorList>
            <person name="Shiratori T."/>
            <person name="Suzuki S."/>
            <person name="Kakizawa Y."/>
            <person name="Ishida K."/>
        </authorList>
    </citation>
    <scope>NUCLEOTIDE SEQUENCE [LARGE SCALE GENOMIC DNA]</scope>
    <source>
        <strain evidence="6 7">SRT547</strain>
    </source>
</reference>
<keyword evidence="7" id="KW-1185">Reference proteome</keyword>
<dbReference type="Proteomes" id="UP000326354">
    <property type="component" value="Chromosome"/>
</dbReference>
<evidence type="ECO:0000313" key="6">
    <source>
        <dbReference type="EMBL" id="BBM83726.1"/>
    </source>
</evidence>
<feature type="domain" description="HTH tetR-type" evidence="5">
    <location>
        <begin position="4"/>
        <end position="62"/>
    </location>
</feature>
<dbReference type="PANTHER" id="PTHR30055:SF234">
    <property type="entry name" value="HTH-TYPE TRANSCRIPTIONAL REGULATOR BETI"/>
    <property type="match status" value="1"/>
</dbReference>